<dbReference type="RefSeq" id="WP_131172858.1">
    <property type="nucleotide sequence ID" value="NZ_FXTL01000018.1"/>
</dbReference>
<dbReference type="GO" id="GO:0019684">
    <property type="term" value="P:photosynthesis, light reaction"/>
    <property type="evidence" value="ECO:0007669"/>
    <property type="project" value="InterPro"/>
</dbReference>
<dbReference type="GO" id="GO:0030077">
    <property type="term" value="C:plasma membrane light-harvesting complex"/>
    <property type="evidence" value="ECO:0007669"/>
    <property type="project" value="InterPro"/>
</dbReference>
<dbReference type="Pfam" id="PF05239">
    <property type="entry name" value="PRC"/>
    <property type="match status" value="1"/>
</dbReference>
<dbReference type="EMBL" id="SDMR01000018">
    <property type="protein sequence ID" value="TBT93115.1"/>
    <property type="molecule type" value="Genomic_DNA"/>
</dbReference>
<dbReference type="Gene3D" id="3.90.50.10">
    <property type="entry name" value="Photosynthetic Reaction Center, subunit H, domain 2"/>
    <property type="match status" value="1"/>
</dbReference>
<organism evidence="2 3">
    <name type="scientific">Propioniciclava tarda</name>
    <dbReference type="NCBI Taxonomy" id="433330"/>
    <lineage>
        <taxon>Bacteria</taxon>
        <taxon>Bacillati</taxon>
        <taxon>Actinomycetota</taxon>
        <taxon>Actinomycetes</taxon>
        <taxon>Propionibacteriales</taxon>
        <taxon>Propionibacteriaceae</taxon>
        <taxon>Propioniciclava</taxon>
    </lineage>
</organism>
<accession>A0A4Q9KIB2</accession>
<evidence type="ECO:0000313" key="3">
    <source>
        <dbReference type="Proteomes" id="UP000291933"/>
    </source>
</evidence>
<proteinExistence type="predicted"/>
<evidence type="ECO:0000313" key="2">
    <source>
        <dbReference type="EMBL" id="TBT93115.1"/>
    </source>
</evidence>
<protein>
    <submittedName>
        <fullName evidence="2">PRC-barrel domain containing protein</fullName>
    </submittedName>
</protein>
<name>A0A4Q9KIB2_PROTD</name>
<gene>
    <name evidence="2" type="ORF">ET996_12295</name>
</gene>
<dbReference type="AlphaFoldDB" id="A0A4Q9KIB2"/>
<keyword evidence="3" id="KW-1185">Reference proteome</keyword>
<sequence>MTEHVNVEVLRGAPVVDSRGVRIGSVGDVYLDDASGEAAWATIKSGLFRRRTWFVPLVGASFDGSLRLPFTKDAVVAAPDVLEDEHLSSGEEAVLYAHFGLDPAMLGREDDSEPGPLTDLDAPLRRAEQAVEEAVSTAHRADPLRDGSYAGDAAKAPLVDTPDLEAHDHRLAAQGHAPQVQWAGVRYEASKPAASGGWQASESKPVELTGEDLAQQRAAELDVMTREAAWDIAHGRRPDLDLEDDL</sequence>
<comment type="caution">
    <text evidence="2">The sequence shown here is derived from an EMBL/GenBank/DDBJ whole genome shotgun (WGS) entry which is preliminary data.</text>
</comment>
<dbReference type="InterPro" id="IPR011033">
    <property type="entry name" value="PRC_barrel-like_sf"/>
</dbReference>
<dbReference type="SUPFAM" id="SSF50346">
    <property type="entry name" value="PRC-barrel domain"/>
    <property type="match status" value="1"/>
</dbReference>
<dbReference type="InterPro" id="IPR027275">
    <property type="entry name" value="PRC-brl_dom"/>
</dbReference>
<dbReference type="InterPro" id="IPR014747">
    <property type="entry name" value="Bac_photo_RC_H_C"/>
</dbReference>
<reference evidence="2 3" key="1">
    <citation type="submission" date="2019-01" db="EMBL/GenBank/DDBJ databases">
        <title>Lactibacter flavus gen. nov., sp. nov., a novel bacterium of the family Propionibacteriaceae isolated from raw milk and dairy products.</title>
        <authorList>
            <person name="Huptas C."/>
            <person name="Wenning M."/>
            <person name="Breitenwieser F."/>
            <person name="Doll E."/>
            <person name="Von Neubeck M."/>
            <person name="Busse H.-J."/>
            <person name="Scherer S."/>
        </authorList>
    </citation>
    <scope>NUCLEOTIDE SEQUENCE [LARGE SCALE GENOMIC DNA]</scope>
    <source>
        <strain evidence="2 3">DSM 22130</strain>
    </source>
</reference>
<dbReference type="OrthoDB" id="3712018at2"/>
<dbReference type="Proteomes" id="UP000291933">
    <property type="component" value="Unassembled WGS sequence"/>
</dbReference>
<evidence type="ECO:0000259" key="1">
    <source>
        <dbReference type="Pfam" id="PF05239"/>
    </source>
</evidence>
<feature type="domain" description="PRC-barrel" evidence="1">
    <location>
        <begin position="10"/>
        <end position="58"/>
    </location>
</feature>